<dbReference type="EMBL" id="BMLI01000001">
    <property type="protein sequence ID" value="GGM88265.1"/>
    <property type="molecule type" value="Genomic_DNA"/>
</dbReference>
<gene>
    <name evidence="1" type="ORF">GCM10010967_21090</name>
</gene>
<sequence>MFSDKITLEFENPATLAVMPARVELYHEKSAKPIHLVVIRDVNDVQGLREGNKLDLDVSGLPRGTYYLHVWRPDQSKEVVGKLKFILE</sequence>
<organism evidence="1 2">
    <name type="scientific">Dyadobacter beijingensis</name>
    <dbReference type="NCBI Taxonomy" id="365489"/>
    <lineage>
        <taxon>Bacteria</taxon>
        <taxon>Pseudomonadati</taxon>
        <taxon>Bacteroidota</taxon>
        <taxon>Cytophagia</taxon>
        <taxon>Cytophagales</taxon>
        <taxon>Spirosomataceae</taxon>
        <taxon>Dyadobacter</taxon>
    </lineage>
</organism>
<evidence type="ECO:0000313" key="2">
    <source>
        <dbReference type="Proteomes" id="UP000632339"/>
    </source>
</evidence>
<dbReference type="Proteomes" id="UP000632339">
    <property type="component" value="Unassembled WGS sequence"/>
</dbReference>
<name>A0ABQ2HS02_9BACT</name>
<evidence type="ECO:0000313" key="1">
    <source>
        <dbReference type="EMBL" id="GGM88265.1"/>
    </source>
</evidence>
<reference evidence="2" key="1">
    <citation type="journal article" date="2019" name="Int. J. Syst. Evol. Microbiol.">
        <title>The Global Catalogue of Microorganisms (GCM) 10K type strain sequencing project: providing services to taxonomists for standard genome sequencing and annotation.</title>
        <authorList>
            <consortium name="The Broad Institute Genomics Platform"/>
            <consortium name="The Broad Institute Genome Sequencing Center for Infectious Disease"/>
            <person name="Wu L."/>
            <person name="Ma J."/>
        </authorList>
    </citation>
    <scope>NUCLEOTIDE SEQUENCE [LARGE SCALE GENOMIC DNA]</scope>
    <source>
        <strain evidence="2">CGMCC 1.6375</strain>
    </source>
</reference>
<proteinExistence type="predicted"/>
<keyword evidence="2" id="KW-1185">Reference proteome</keyword>
<comment type="caution">
    <text evidence="1">The sequence shown here is derived from an EMBL/GenBank/DDBJ whole genome shotgun (WGS) entry which is preliminary data.</text>
</comment>
<evidence type="ECO:0008006" key="3">
    <source>
        <dbReference type="Google" id="ProtNLM"/>
    </source>
</evidence>
<accession>A0ABQ2HS02</accession>
<protein>
    <recommendedName>
        <fullName evidence="3">Por secretion system C-terminal sorting domain-containing protein</fullName>
    </recommendedName>
</protein>